<proteinExistence type="inferred from homology"/>
<dbReference type="PANTHER" id="PTHR10642:SF26">
    <property type="entry name" value="RIBONUCLEASE H1"/>
    <property type="match status" value="1"/>
</dbReference>
<keyword evidence="7 10" id="KW-0255">Endonuclease</keyword>
<dbReference type="Gene3D" id="3.30.420.10">
    <property type="entry name" value="Ribonuclease H-like superfamily/Ribonuclease H"/>
    <property type="match status" value="1"/>
</dbReference>
<evidence type="ECO:0000256" key="6">
    <source>
        <dbReference type="ARBA" id="ARBA00022723"/>
    </source>
</evidence>
<evidence type="ECO:0000256" key="8">
    <source>
        <dbReference type="ARBA" id="ARBA00022801"/>
    </source>
</evidence>
<comment type="catalytic activity">
    <reaction evidence="1 10">
        <text>Endonucleolytic cleavage to 5'-phosphomonoester.</text>
        <dbReference type="EC" id="3.1.26.4"/>
    </reaction>
</comment>
<organism evidence="13 14">
    <name type="scientific">Actinomadura graeca</name>
    <dbReference type="NCBI Taxonomy" id="2750812"/>
    <lineage>
        <taxon>Bacteria</taxon>
        <taxon>Bacillati</taxon>
        <taxon>Actinomycetota</taxon>
        <taxon>Actinomycetes</taxon>
        <taxon>Streptosporangiales</taxon>
        <taxon>Thermomonosporaceae</taxon>
        <taxon>Actinomadura</taxon>
    </lineage>
</organism>
<dbReference type="Pfam" id="PF00075">
    <property type="entry name" value="RNase_H"/>
    <property type="match status" value="1"/>
</dbReference>
<comment type="cofactor">
    <cofactor evidence="10">
        <name>Mg(2+)</name>
        <dbReference type="ChEBI" id="CHEBI:18420"/>
    </cofactor>
    <text evidence="10">Binds 1 Mg(2+) ion per subunit. May bind a second metal ion at a regulatory site, or after substrate binding.</text>
</comment>
<dbReference type="Proteomes" id="UP001049518">
    <property type="component" value="Chromosome"/>
</dbReference>
<evidence type="ECO:0000256" key="9">
    <source>
        <dbReference type="ARBA" id="ARBA00022842"/>
    </source>
</evidence>
<comment type="function">
    <text evidence="10">Endonuclease that specifically degrades the RNA of RNA-DNA hybrids.</text>
</comment>
<name>A0ABX8R446_9ACTN</name>
<comment type="similarity">
    <text evidence="2 10">Belongs to the RNase H family.</text>
</comment>
<dbReference type="InterPro" id="IPR012337">
    <property type="entry name" value="RNaseH-like_sf"/>
</dbReference>
<feature type="binding site" evidence="10">
    <location>
        <position position="72"/>
    </location>
    <ligand>
        <name>Mg(2+)</name>
        <dbReference type="ChEBI" id="CHEBI:18420"/>
        <label>1</label>
    </ligand>
</feature>
<dbReference type="PROSITE" id="PS50879">
    <property type="entry name" value="RNASE_H_1"/>
    <property type="match status" value="1"/>
</dbReference>
<evidence type="ECO:0000256" key="2">
    <source>
        <dbReference type="ARBA" id="ARBA00005300"/>
    </source>
</evidence>
<feature type="binding site" evidence="10">
    <location>
        <position position="10"/>
    </location>
    <ligand>
        <name>Mg(2+)</name>
        <dbReference type="ChEBI" id="CHEBI:18420"/>
        <label>1</label>
    </ligand>
</feature>
<feature type="binding site" evidence="10">
    <location>
        <position position="10"/>
    </location>
    <ligand>
        <name>Mg(2+)</name>
        <dbReference type="ChEBI" id="CHEBI:18420"/>
        <label>2</label>
    </ligand>
</feature>
<reference evidence="13" key="1">
    <citation type="submission" date="2020-07" db="EMBL/GenBank/DDBJ databases">
        <authorList>
            <person name="Tarantini F.S."/>
            <person name="Hong K.W."/>
            <person name="Chan K.G."/>
        </authorList>
    </citation>
    <scope>NUCLEOTIDE SEQUENCE</scope>
    <source>
        <strain evidence="13">32-07</strain>
    </source>
</reference>
<evidence type="ECO:0000256" key="11">
    <source>
        <dbReference type="SAM" id="MobiDB-lite"/>
    </source>
</evidence>
<evidence type="ECO:0000256" key="4">
    <source>
        <dbReference type="ARBA" id="ARBA00012180"/>
    </source>
</evidence>
<evidence type="ECO:0000259" key="12">
    <source>
        <dbReference type="PROSITE" id="PS50879"/>
    </source>
</evidence>
<evidence type="ECO:0000256" key="10">
    <source>
        <dbReference type="HAMAP-Rule" id="MF_00042"/>
    </source>
</evidence>
<feature type="compositionally biased region" description="Low complexity" evidence="11">
    <location>
        <begin position="146"/>
        <end position="157"/>
    </location>
</feature>
<feature type="region of interest" description="Disordered" evidence="11">
    <location>
        <begin position="146"/>
        <end position="171"/>
    </location>
</feature>
<comment type="subcellular location">
    <subcellularLocation>
        <location evidence="10">Cytoplasm</location>
    </subcellularLocation>
</comment>
<keyword evidence="5 10" id="KW-0540">Nuclease</keyword>
<sequence length="225" mass="23973">MPNRLIAACDGACKNNPGPAGWGWVIADADERVVRWACGPLGDATNNVAELAALQQLLLTTDKDADLEIRMDSKYAIDAVTKWLPGWKARGWKTASKKPVANRYLIEAIDDLLTGRTVVFVHVRAHQEDGDFLNALADRAANAAATSQQAASGTSADEVPPEADDVQPRRLSAPYRVSRSAAITAKFPGICRCGEAFKPGDEIVKGVGGRWGHPACAQAGETAKP</sequence>
<accession>A0ABX8R446</accession>
<keyword evidence="10" id="KW-0963">Cytoplasm</keyword>
<dbReference type="CDD" id="cd09278">
    <property type="entry name" value="RNase_HI_prokaryote_like"/>
    <property type="match status" value="1"/>
</dbReference>
<dbReference type="EC" id="3.1.26.4" evidence="4 10"/>
<dbReference type="RefSeq" id="WP_231331995.1">
    <property type="nucleotide sequence ID" value="NZ_CP059572.1"/>
</dbReference>
<feature type="binding site" evidence="10">
    <location>
        <position position="138"/>
    </location>
    <ligand>
        <name>Mg(2+)</name>
        <dbReference type="ChEBI" id="CHEBI:18420"/>
        <label>2</label>
    </ligand>
</feature>
<keyword evidence="6 10" id="KW-0479">Metal-binding</keyword>
<dbReference type="InterPro" id="IPR002156">
    <property type="entry name" value="RNaseH_domain"/>
</dbReference>
<evidence type="ECO:0000256" key="7">
    <source>
        <dbReference type="ARBA" id="ARBA00022759"/>
    </source>
</evidence>
<keyword evidence="14" id="KW-1185">Reference proteome</keyword>
<protein>
    <recommendedName>
        <fullName evidence="4 10">Ribonuclease H</fullName>
        <shortName evidence="10">RNase H</shortName>
        <ecNumber evidence="4 10">3.1.26.4</ecNumber>
    </recommendedName>
</protein>
<dbReference type="InterPro" id="IPR022892">
    <property type="entry name" value="RNaseHI"/>
</dbReference>
<dbReference type="EMBL" id="CP059572">
    <property type="protein sequence ID" value="QXJ25805.1"/>
    <property type="molecule type" value="Genomic_DNA"/>
</dbReference>
<keyword evidence="8 10" id="KW-0378">Hydrolase</keyword>
<evidence type="ECO:0000313" key="14">
    <source>
        <dbReference type="Proteomes" id="UP001049518"/>
    </source>
</evidence>
<dbReference type="InterPro" id="IPR036397">
    <property type="entry name" value="RNaseH_sf"/>
</dbReference>
<gene>
    <name evidence="10" type="primary">rnhA</name>
    <name evidence="13" type="ORF">AGRA3207_007356</name>
</gene>
<dbReference type="HAMAP" id="MF_00042">
    <property type="entry name" value="RNase_H"/>
    <property type="match status" value="1"/>
</dbReference>
<comment type="subunit">
    <text evidence="3 10">Monomer.</text>
</comment>
<evidence type="ECO:0000256" key="3">
    <source>
        <dbReference type="ARBA" id="ARBA00011245"/>
    </source>
</evidence>
<dbReference type="InterPro" id="IPR050092">
    <property type="entry name" value="RNase_H"/>
</dbReference>
<dbReference type="PANTHER" id="PTHR10642">
    <property type="entry name" value="RIBONUCLEASE H1"/>
    <property type="match status" value="1"/>
</dbReference>
<keyword evidence="9 10" id="KW-0460">Magnesium</keyword>
<evidence type="ECO:0000256" key="5">
    <source>
        <dbReference type="ARBA" id="ARBA00022722"/>
    </source>
</evidence>
<dbReference type="SUPFAM" id="SSF53098">
    <property type="entry name" value="Ribonuclease H-like"/>
    <property type="match status" value="1"/>
</dbReference>
<feature type="domain" description="RNase H type-1" evidence="12">
    <location>
        <begin position="1"/>
        <end position="146"/>
    </location>
</feature>
<evidence type="ECO:0000256" key="1">
    <source>
        <dbReference type="ARBA" id="ARBA00000077"/>
    </source>
</evidence>
<feature type="binding site" evidence="10">
    <location>
        <position position="50"/>
    </location>
    <ligand>
        <name>Mg(2+)</name>
        <dbReference type="ChEBI" id="CHEBI:18420"/>
        <label>1</label>
    </ligand>
</feature>
<evidence type="ECO:0000313" key="13">
    <source>
        <dbReference type="EMBL" id="QXJ25805.1"/>
    </source>
</evidence>